<dbReference type="InterPro" id="IPR036163">
    <property type="entry name" value="HMA_dom_sf"/>
</dbReference>
<evidence type="ECO:0000256" key="8">
    <source>
        <dbReference type="ARBA" id="ARBA00022989"/>
    </source>
</evidence>
<evidence type="ECO:0000256" key="2">
    <source>
        <dbReference type="ARBA" id="ARBA00006024"/>
    </source>
</evidence>
<keyword evidence="15" id="KW-1185">Reference proteome</keyword>
<evidence type="ECO:0000313" key="14">
    <source>
        <dbReference type="EMBL" id="MBA5777404.1"/>
    </source>
</evidence>
<keyword evidence="6 12" id="KW-0067">ATP-binding</keyword>
<dbReference type="GO" id="GO:0005524">
    <property type="term" value="F:ATP binding"/>
    <property type="evidence" value="ECO:0007669"/>
    <property type="project" value="UniProtKB-UniRule"/>
</dbReference>
<dbReference type="InterPro" id="IPR017969">
    <property type="entry name" value="Heavy-metal-associated_CS"/>
</dbReference>
<dbReference type="InterPro" id="IPR023299">
    <property type="entry name" value="ATPase_P-typ_cyto_dom_N"/>
</dbReference>
<feature type="transmembrane region" description="Helical" evidence="12">
    <location>
        <begin position="350"/>
        <end position="372"/>
    </location>
</feature>
<dbReference type="FunFam" id="3.30.70.100:FF:000005">
    <property type="entry name" value="Copper-exporting P-type ATPase A"/>
    <property type="match status" value="1"/>
</dbReference>
<feature type="transmembrane region" description="Helical" evidence="12">
    <location>
        <begin position="170"/>
        <end position="192"/>
    </location>
</feature>
<dbReference type="InterPro" id="IPR023298">
    <property type="entry name" value="ATPase_P-typ_TM_dom_sf"/>
</dbReference>
<dbReference type="InterPro" id="IPR008250">
    <property type="entry name" value="ATPase_P-typ_transduc_dom_A_sf"/>
</dbReference>
<dbReference type="InterPro" id="IPR044492">
    <property type="entry name" value="P_typ_ATPase_HD_dom"/>
</dbReference>
<dbReference type="AlphaFoldDB" id="A0A839AEM6"/>
<dbReference type="PROSITE" id="PS00154">
    <property type="entry name" value="ATPASE_E1_E2"/>
    <property type="match status" value="1"/>
</dbReference>
<keyword evidence="9 12" id="KW-0472">Membrane</keyword>
<feature type="transmembrane region" description="Helical" evidence="12">
    <location>
        <begin position="716"/>
        <end position="734"/>
    </location>
</feature>
<sequence length="743" mass="77519">MSEAHDLTERTKLVRLDVTGMTCAACSARIEKVLSRVPGVEHAAVNLPLETAEIEVAEGVDADGLIAAIERAGYGATERRKSRGTRRAGTDEMDAKARAAERKTLVLLIFSAALSLPLIAPMIASPFGVDLALPVLVQLALATPVQVFAGRRFYVGAFKALRGGGANMDVLVALGTSAAYGYSLYLVASGSAHHGQHLYFEASAVILTLILFGKLLEMRAKRTTTSAIRALMALRPDVAHRITPQGIETVPVSELEVKDRILVRPGERVPVDGVVVKGESELDESLVTGESLPVAKSEGDDVIAGTINGSGALTVEAAAIEDDTTLARIIRLVEAAQTGKAPVQHLVDRISAIFVPIIVAVAVATFAAWLVFGGSINEAVGAAVAVLVIACPCALGLATPTALVAGTGAAARAGILIRDIDALEIAHKVGTIVFDKTGTLTEGKPAVTDIKAFDRNEDRLLRIAASAQTSSEHPLAQAMIREAETRDLPLSEPSSFRAVAGRGIVAQLAGETVLIGNGRLMDEQGVDRFMAGQITRTYEAEGKTCAIVAVAGRVVGVIAMADTVRDETPRALKRLADLGLKSIMLTGDSAVVARSVAQEIGIDEVAAEVPPEGKAEKIEELRRNGKTVAMVGDGVNDAPALAAADVGIAMGSGADVAMETAGVTLMRARPELVADAIEVSRATVAKIRQNLFWAFIYNVIGIPLAAFGLLTPAVAGAAMALSSVSVVTNAGLLARWKPKADRQ</sequence>
<dbReference type="FunFam" id="2.70.150.10:FF:000002">
    <property type="entry name" value="Copper-transporting ATPase 1, putative"/>
    <property type="match status" value="1"/>
</dbReference>
<dbReference type="Gene3D" id="3.40.1110.10">
    <property type="entry name" value="Calcium-transporting ATPase, cytoplasmic domain N"/>
    <property type="match status" value="1"/>
</dbReference>
<evidence type="ECO:0000256" key="3">
    <source>
        <dbReference type="ARBA" id="ARBA00022692"/>
    </source>
</evidence>
<accession>A0A839AEM6</accession>
<keyword evidence="12" id="KW-1003">Cell membrane</keyword>
<evidence type="ECO:0000313" key="15">
    <source>
        <dbReference type="Proteomes" id="UP000541109"/>
    </source>
</evidence>
<feature type="transmembrane region" description="Helical" evidence="12">
    <location>
        <begin position="131"/>
        <end position="149"/>
    </location>
</feature>
<dbReference type="GO" id="GO:0043682">
    <property type="term" value="F:P-type divalent copper transporter activity"/>
    <property type="evidence" value="ECO:0007669"/>
    <property type="project" value="UniProtKB-EC"/>
</dbReference>
<dbReference type="InterPro" id="IPR001757">
    <property type="entry name" value="P_typ_ATPase"/>
</dbReference>
<reference evidence="14 15" key="1">
    <citation type="submission" date="2020-07" db="EMBL/GenBank/DDBJ databases">
        <title>Stappia sp., F7233, whole genome shotgun sequencing project.</title>
        <authorList>
            <person name="Jiang S."/>
            <person name="Liu Z.W."/>
            <person name="Du Z.J."/>
        </authorList>
    </citation>
    <scope>NUCLEOTIDE SEQUENCE [LARGE SCALE GENOMIC DNA]</scope>
    <source>
        <strain evidence="14 15">F7233</strain>
    </source>
</reference>
<feature type="transmembrane region" description="Helical" evidence="12">
    <location>
        <begin position="384"/>
        <end position="411"/>
    </location>
</feature>
<feature type="transmembrane region" description="Helical" evidence="12">
    <location>
        <begin position="691"/>
        <end position="710"/>
    </location>
</feature>
<organism evidence="14 15">
    <name type="scientific">Stappia albiluteola</name>
    <dbReference type="NCBI Taxonomy" id="2758565"/>
    <lineage>
        <taxon>Bacteria</taxon>
        <taxon>Pseudomonadati</taxon>
        <taxon>Pseudomonadota</taxon>
        <taxon>Alphaproteobacteria</taxon>
        <taxon>Hyphomicrobiales</taxon>
        <taxon>Stappiaceae</taxon>
        <taxon>Stappia</taxon>
    </lineage>
</organism>
<dbReference type="Pfam" id="PF00122">
    <property type="entry name" value="E1-E2_ATPase"/>
    <property type="match status" value="1"/>
</dbReference>
<dbReference type="GO" id="GO:0055070">
    <property type="term" value="P:copper ion homeostasis"/>
    <property type="evidence" value="ECO:0007669"/>
    <property type="project" value="TreeGrafter"/>
</dbReference>
<dbReference type="SFLD" id="SFLDS00003">
    <property type="entry name" value="Haloacid_Dehalogenase"/>
    <property type="match status" value="1"/>
</dbReference>
<keyword evidence="4 12" id="KW-0479">Metal-binding</keyword>
<dbReference type="Proteomes" id="UP000541109">
    <property type="component" value="Unassembled WGS sequence"/>
</dbReference>
<dbReference type="GO" id="GO:0012505">
    <property type="term" value="C:endomembrane system"/>
    <property type="evidence" value="ECO:0007669"/>
    <property type="project" value="UniProtKB-SubCell"/>
</dbReference>
<dbReference type="GO" id="GO:0005507">
    <property type="term" value="F:copper ion binding"/>
    <property type="evidence" value="ECO:0007669"/>
    <property type="project" value="TreeGrafter"/>
</dbReference>
<comment type="subcellular location">
    <subcellularLocation>
        <location evidence="12">Cell membrane</location>
    </subcellularLocation>
    <subcellularLocation>
        <location evidence="1">Endomembrane system</location>
        <topology evidence="1">Multi-pass membrane protein</topology>
    </subcellularLocation>
</comment>
<evidence type="ECO:0000256" key="12">
    <source>
        <dbReference type="RuleBase" id="RU362081"/>
    </source>
</evidence>
<dbReference type="Pfam" id="PF00702">
    <property type="entry name" value="Hydrolase"/>
    <property type="match status" value="1"/>
</dbReference>
<dbReference type="SUPFAM" id="SSF81653">
    <property type="entry name" value="Calcium ATPase, transduction domain A"/>
    <property type="match status" value="1"/>
</dbReference>
<dbReference type="EMBL" id="JACFXV010000048">
    <property type="protein sequence ID" value="MBA5777404.1"/>
    <property type="molecule type" value="Genomic_DNA"/>
</dbReference>
<dbReference type="NCBIfam" id="TIGR01494">
    <property type="entry name" value="ATPase_P-type"/>
    <property type="match status" value="1"/>
</dbReference>
<dbReference type="PROSITE" id="PS50846">
    <property type="entry name" value="HMA_2"/>
    <property type="match status" value="1"/>
</dbReference>
<evidence type="ECO:0000256" key="6">
    <source>
        <dbReference type="ARBA" id="ARBA00022840"/>
    </source>
</evidence>
<proteinExistence type="inferred from homology"/>
<evidence type="ECO:0000256" key="4">
    <source>
        <dbReference type="ARBA" id="ARBA00022723"/>
    </source>
</evidence>
<dbReference type="NCBIfam" id="TIGR01525">
    <property type="entry name" value="ATPase-IB_hvy"/>
    <property type="match status" value="1"/>
</dbReference>
<gene>
    <name evidence="14" type="ORF">H2509_09715</name>
</gene>
<comment type="catalytic activity">
    <reaction evidence="11">
        <text>Cu(2+)(in) + ATP + H2O = Cu(2+)(out) + ADP + phosphate + H(+)</text>
        <dbReference type="Rhea" id="RHEA:10376"/>
        <dbReference type="ChEBI" id="CHEBI:15377"/>
        <dbReference type="ChEBI" id="CHEBI:15378"/>
        <dbReference type="ChEBI" id="CHEBI:29036"/>
        <dbReference type="ChEBI" id="CHEBI:30616"/>
        <dbReference type="ChEBI" id="CHEBI:43474"/>
        <dbReference type="ChEBI" id="CHEBI:456216"/>
        <dbReference type="EC" id="7.2.2.9"/>
    </reaction>
</comment>
<evidence type="ECO:0000259" key="13">
    <source>
        <dbReference type="PROSITE" id="PS50846"/>
    </source>
</evidence>
<dbReference type="NCBIfam" id="TIGR01511">
    <property type="entry name" value="ATPase-IB1_Cu"/>
    <property type="match status" value="1"/>
</dbReference>
<evidence type="ECO:0000256" key="10">
    <source>
        <dbReference type="ARBA" id="ARBA00038904"/>
    </source>
</evidence>
<dbReference type="PANTHER" id="PTHR43520">
    <property type="entry name" value="ATP7, ISOFORM B"/>
    <property type="match status" value="1"/>
</dbReference>
<dbReference type="Gene3D" id="2.70.150.10">
    <property type="entry name" value="Calcium-transporting ATPase, cytoplasmic transduction domain A"/>
    <property type="match status" value="1"/>
</dbReference>
<dbReference type="GO" id="GO:0016887">
    <property type="term" value="F:ATP hydrolysis activity"/>
    <property type="evidence" value="ECO:0007669"/>
    <property type="project" value="InterPro"/>
</dbReference>
<dbReference type="PANTHER" id="PTHR43520:SF8">
    <property type="entry name" value="P-TYPE CU(+) TRANSPORTER"/>
    <property type="match status" value="1"/>
</dbReference>
<dbReference type="InterPro" id="IPR018303">
    <property type="entry name" value="ATPase_P-typ_P_site"/>
</dbReference>
<keyword evidence="3 12" id="KW-0812">Transmembrane</keyword>
<dbReference type="Gene3D" id="3.30.70.100">
    <property type="match status" value="1"/>
</dbReference>
<protein>
    <recommendedName>
        <fullName evidence="10">P-type Cu(2+) transporter</fullName>
        <ecNumber evidence="10">7.2.2.9</ecNumber>
    </recommendedName>
</protein>
<dbReference type="InterPro" id="IPR006121">
    <property type="entry name" value="HMA_dom"/>
</dbReference>
<dbReference type="SFLD" id="SFLDF00027">
    <property type="entry name" value="p-type_atpase"/>
    <property type="match status" value="1"/>
</dbReference>
<keyword evidence="7" id="KW-1278">Translocase</keyword>
<dbReference type="SUPFAM" id="SSF81665">
    <property type="entry name" value="Calcium ATPase, transmembrane domain M"/>
    <property type="match status" value="1"/>
</dbReference>
<dbReference type="SFLD" id="SFLDG00002">
    <property type="entry name" value="C1.7:_P-type_atpase_like"/>
    <property type="match status" value="1"/>
</dbReference>
<dbReference type="GO" id="GO:0005886">
    <property type="term" value="C:plasma membrane"/>
    <property type="evidence" value="ECO:0007669"/>
    <property type="project" value="UniProtKB-SubCell"/>
</dbReference>
<dbReference type="Gene3D" id="3.40.50.1000">
    <property type="entry name" value="HAD superfamily/HAD-like"/>
    <property type="match status" value="1"/>
</dbReference>
<dbReference type="SUPFAM" id="SSF56784">
    <property type="entry name" value="HAD-like"/>
    <property type="match status" value="1"/>
</dbReference>
<evidence type="ECO:0000256" key="5">
    <source>
        <dbReference type="ARBA" id="ARBA00022741"/>
    </source>
</evidence>
<dbReference type="PROSITE" id="PS01229">
    <property type="entry name" value="COF_2"/>
    <property type="match status" value="1"/>
</dbReference>
<dbReference type="InterPro" id="IPR023214">
    <property type="entry name" value="HAD_sf"/>
</dbReference>
<evidence type="ECO:0000256" key="7">
    <source>
        <dbReference type="ARBA" id="ARBA00022967"/>
    </source>
</evidence>
<dbReference type="RefSeq" id="WP_182164755.1">
    <property type="nucleotide sequence ID" value="NZ_JACFXV010000048.1"/>
</dbReference>
<comment type="caution">
    <text evidence="14">The sequence shown here is derived from an EMBL/GenBank/DDBJ whole genome shotgun (WGS) entry which is preliminary data.</text>
</comment>
<dbReference type="PROSITE" id="PS01047">
    <property type="entry name" value="HMA_1"/>
    <property type="match status" value="1"/>
</dbReference>
<keyword evidence="8 12" id="KW-1133">Transmembrane helix</keyword>
<feature type="transmembrane region" description="Helical" evidence="12">
    <location>
        <begin position="198"/>
        <end position="216"/>
    </location>
</feature>
<name>A0A839AEM6_9HYPH</name>
<evidence type="ECO:0000256" key="1">
    <source>
        <dbReference type="ARBA" id="ARBA00004127"/>
    </source>
</evidence>
<feature type="transmembrane region" description="Helical" evidence="12">
    <location>
        <begin position="105"/>
        <end position="125"/>
    </location>
</feature>
<dbReference type="InterPro" id="IPR059000">
    <property type="entry name" value="ATPase_P-type_domA"/>
</dbReference>
<evidence type="ECO:0000256" key="9">
    <source>
        <dbReference type="ARBA" id="ARBA00023136"/>
    </source>
</evidence>
<dbReference type="Pfam" id="PF00403">
    <property type="entry name" value="HMA"/>
    <property type="match status" value="1"/>
</dbReference>
<dbReference type="PRINTS" id="PR00119">
    <property type="entry name" value="CATATPASE"/>
</dbReference>
<dbReference type="InterPro" id="IPR027256">
    <property type="entry name" value="P-typ_ATPase_IB"/>
</dbReference>
<feature type="domain" description="HMA" evidence="13">
    <location>
        <begin position="12"/>
        <end position="77"/>
    </location>
</feature>
<comment type="similarity">
    <text evidence="2 12">Belongs to the cation transport ATPase (P-type) (TC 3.A.3) family. Type IB subfamily.</text>
</comment>
<keyword evidence="5 12" id="KW-0547">Nucleotide-binding</keyword>
<dbReference type="SUPFAM" id="SSF55008">
    <property type="entry name" value="HMA, heavy metal-associated domain"/>
    <property type="match status" value="1"/>
</dbReference>
<dbReference type="InterPro" id="IPR036412">
    <property type="entry name" value="HAD-like_sf"/>
</dbReference>
<dbReference type="PRINTS" id="PR00943">
    <property type="entry name" value="CUATPASE"/>
</dbReference>
<dbReference type="EC" id="7.2.2.9" evidence="10"/>
<dbReference type="CDD" id="cd02094">
    <property type="entry name" value="P-type_ATPase_Cu-like"/>
    <property type="match status" value="1"/>
</dbReference>
<dbReference type="CDD" id="cd00371">
    <property type="entry name" value="HMA"/>
    <property type="match status" value="1"/>
</dbReference>
<evidence type="ECO:0000256" key="11">
    <source>
        <dbReference type="ARBA" id="ARBA00047424"/>
    </source>
</evidence>